<keyword evidence="6" id="KW-0732">Signal</keyword>
<evidence type="ECO:0000256" key="1">
    <source>
        <dbReference type="ARBA" id="ARBA00004123"/>
    </source>
</evidence>
<evidence type="ECO:0000256" key="4">
    <source>
        <dbReference type="ARBA" id="ARBA00023163"/>
    </source>
</evidence>
<keyword evidence="2" id="KW-0805">Transcription regulation</keyword>
<evidence type="ECO:0000256" key="6">
    <source>
        <dbReference type="SAM" id="SignalP"/>
    </source>
</evidence>
<reference evidence="8 9" key="1">
    <citation type="journal article" date="2016" name="Sci. Rep.">
        <title>The Dendrobium catenatum Lindl. genome sequence provides insights into polysaccharide synthase, floral development and adaptive evolution.</title>
        <authorList>
            <person name="Zhang G.Q."/>
            <person name="Xu Q."/>
            <person name="Bian C."/>
            <person name="Tsai W.C."/>
            <person name="Yeh C.M."/>
            <person name="Liu K.W."/>
            <person name="Yoshida K."/>
            <person name="Zhang L.S."/>
            <person name="Chang S.B."/>
            <person name="Chen F."/>
            <person name="Shi Y."/>
            <person name="Su Y.Y."/>
            <person name="Zhang Y.Q."/>
            <person name="Chen L.J."/>
            <person name="Yin Y."/>
            <person name="Lin M."/>
            <person name="Huang H."/>
            <person name="Deng H."/>
            <person name="Wang Z.W."/>
            <person name="Zhu S.L."/>
            <person name="Zhao X."/>
            <person name="Deng C."/>
            <person name="Niu S.C."/>
            <person name="Huang J."/>
            <person name="Wang M."/>
            <person name="Liu G.H."/>
            <person name="Yang H.J."/>
            <person name="Xiao X.J."/>
            <person name="Hsiao Y.Y."/>
            <person name="Wu W.L."/>
            <person name="Chen Y.Y."/>
            <person name="Mitsuda N."/>
            <person name="Ohme-Takagi M."/>
            <person name="Luo Y.B."/>
            <person name="Van de Peer Y."/>
            <person name="Liu Z.J."/>
        </authorList>
    </citation>
    <scope>NUCLEOTIDE SEQUENCE [LARGE SCALE GENOMIC DNA]</scope>
    <source>
        <tissue evidence="8">The whole plant</tissue>
    </source>
</reference>
<evidence type="ECO:0000313" key="9">
    <source>
        <dbReference type="Proteomes" id="UP000233837"/>
    </source>
</evidence>
<feature type="chain" id="PRO_5014170972" evidence="6">
    <location>
        <begin position="16"/>
        <end position="167"/>
    </location>
</feature>
<dbReference type="Proteomes" id="UP000233837">
    <property type="component" value="Unassembled WGS sequence"/>
</dbReference>
<comment type="subcellular location">
    <subcellularLocation>
        <location evidence="1">Nucleus</location>
    </subcellularLocation>
</comment>
<evidence type="ECO:0000256" key="3">
    <source>
        <dbReference type="ARBA" id="ARBA00023125"/>
    </source>
</evidence>
<proteinExistence type="predicted"/>
<name>A0A2I0VCB0_9ASPA</name>
<feature type="signal peptide" evidence="6">
    <location>
        <begin position="1"/>
        <end position="15"/>
    </location>
</feature>
<organism evidence="8 9">
    <name type="scientific">Dendrobium catenatum</name>
    <dbReference type="NCBI Taxonomy" id="906689"/>
    <lineage>
        <taxon>Eukaryota</taxon>
        <taxon>Viridiplantae</taxon>
        <taxon>Streptophyta</taxon>
        <taxon>Embryophyta</taxon>
        <taxon>Tracheophyta</taxon>
        <taxon>Spermatophyta</taxon>
        <taxon>Magnoliopsida</taxon>
        <taxon>Liliopsida</taxon>
        <taxon>Asparagales</taxon>
        <taxon>Orchidaceae</taxon>
        <taxon>Epidendroideae</taxon>
        <taxon>Malaxideae</taxon>
        <taxon>Dendrobiinae</taxon>
        <taxon>Dendrobium</taxon>
    </lineage>
</organism>
<dbReference type="EMBL" id="KZ504828">
    <property type="protein sequence ID" value="PKU61051.1"/>
    <property type="molecule type" value="Genomic_DNA"/>
</dbReference>
<dbReference type="GO" id="GO:0005634">
    <property type="term" value="C:nucleus"/>
    <property type="evidence" value="ECO:0007669"/>
    <property type="project" value="UniProtKB-SubCell"/>
</dbReference>
<dbReference type="CDD" id="cd10017">
    <property type="entry name" value="B3_DNA"/>
    <property type="match status" value="1"/>
</dbReference>
<sequence>MPFLVFFIMFQVLLKKFIDHFQGELLETIELKVPSGDKWHVEMKKTGDGVVLDCGWTNFVAAYSILENDTLVFKYDGRSSFIVLMFEQSGCEKAASHCAMRKDGMEELCAIASGKKDRHPCYESSPKTYEQPKKLAMFKKILRANRDAKEKYLKRRMNTTSTKIILR</sequence>
<dbReference type="SMART" id="SM01019">
    <property type="entry name" value="B3"/>
    <property type="match status" value="1"/>
</dbReference>
<gene>
    <name evidence="8" type="ORF">MA16_Dca028186</name>
</gene>
<dbReference type="PANTHER" id="PTHR31920:SF135">
    <property type="entry name" value="B3 DOMAIN-CONTAINING PROTEIN OS03G0621600-RELATED"/>
    <property type="match status" value="1"/>
</dbReference>
<evidence type="ECO:0000256" key="5">
    <source>
        <dbReference type="ARBA" id="ARBA00023242"/>
    </source>
</evidence>
<dbReference type="InterPro" id="IPR015300">
    <property type="entry name" value="DNA-bd_pseudobarrel_sf"/>
</dbReference>
<dbReference type="GO" id="GO:0003677">
    <property type="term" value="F:DNA binding"/>
    <property type="evidence" value="ECO:0007669"/>
    <property type="project" value="UniProtKB-KW"/>
</dbReference>
<dbReference type="PROSITE" id="PS50863">
    <property type="entry name" value="B3"/>
    <property type="match status" value="1"/>
</dbReference>
<evidence type="ECO:0000259" key="7">
    <source>
        <dbReference type="PROSITE" id="PS50863"/>
    </source>
</evidence>
<feature type="domain" description="TF-B3" evidence="7">
    <location>
        <begin position="1"/>
        <end position="89"/>
    </location>
</feature>
<keyword evidence="9" id="KW-1185">Reference proteome</keyword>
<keyword evidence="4" id="KW-0804">Transcription</keyword>
<evidence type="ECO:0000313" key="8">
    <source>
        <dbReference type="EMBL" id="PKU61051.1"/>
    </source>
</evidence>
<dbReference type="SUPFAM" id="SSF101936">
    <property type="entry name" value="DNA-binding pseudobarrel domain"/>
    <property type="match status" value="1"/>
</dbReference>
<keyword evidence="3" id="KW-0238">DNA-binding</keyword>
<evidence type="ECO:0000256" key="2">
    <source>
        <dbReference type="ARBA" id="ARBA00023015"/>
    </source>
</evidence>
<dbReference type="AlphaFoldDB" id="A0A2I0VCB0"/>
<dbReference type="Gene3D" id="2.40.330.10">
    <property type="entry name" value="DNA-binding pseudobarrel domain"/>
    <property type="match status" value="1"/>
</dbReference>
<dbReference type="InterPro" id="IPR050655">
    <property type="entry name" value="Plant_B3_domain"/>
</dbReference>
<reference evidence="8 9" key="2">
    <citation type="journal article" date="2017" name="Nature">
        <title>The Apostasia genome and the evolution of orchids.</title>
        <authorList>
            <person name="Zhang G.Q."/>
            <person name="Liu K.W."/>
            <person name="Li Z."/>
            <person name="Lohaus R."/>
            <person name="Hsiao Y.Y."/>
            <person name="Niu S.C."/>
            <person name="Wang J.Y."/>
            <person name="Lin Y.C."/>
            <person name="Xu Q."/>
            <person name="Chen L.J."/>
            <person name="Yoshida K."/>
            <person name="Fujiwara S."/>
            <person name="Wang Z.W."/>
            <person name="Zhang Y.Q."/>
            <person name="Mitsuda N."/>
            <person name="Wang M."/>
            <person name="Liu G.H."/>
            <person name="Pecoraro L."/>
            <person name="Huang H.X."/>
            <person name="Xiao X.J."/>
            <person name="Lin M."/>
            <person name="Wu X.Y."/>
            <person name="Wu W.L."/>
            <person name="Chen Y.Y."/>
            <person name="Chang S.B."/>
            <person name="Sakamoto S."/>
            <person name="Ohme-Takagi M."/>
            <person name="Yagi M."/>
            <person name="Zeng S.J."/>
            <person name="Shen C.Y."/>
            <person name="Yeh C.M."/>
            <person name="Luo Y.B."/>
            <person name="Tsai W.C."/>
            <person name="Van de Peer Y."/>
            <person name="Liu Z.J."/>
        </authorList>
    </citation>
    <scope>NUCLEOTIDE SEQUENCE [LARGE SCALE GENOMIC DNA]</scope>
    <source>
        <tissue evidence="8">The whole plant</tissue>
    </source>
</reference>
<accession>A0A2I0VCB0</accession>
<protein>
    <submittedName>
        <fullName evidence="8">B3 domain-containing protein</fullName>
    </submittedName>
</protein>
<dbReference type="PANTHER" id="PTHR31920">
    <property type="entry name" value="B3 DOMAIN-CONTAINING"/>
    <property type="match status" value="1"/>
</dbReference>
<dbReference type="InterPro" id="IPR003340">
    <property type="entry name" value="B3_DNA-bd"/>
</dbReference>
<dbReference type="Pfam" id="PF02362">
    <property type="entry name" value="B3"/>
    <property type="match status" value="1"/>
</dbReference>
<dbReference type="STRING" id="906689.A0A2I0VCB0"/>
<keyword evidence="5" id="KW-0539">Nucleus</keyword>